<feature type="repeat" description="ANK" evidence="3">
    <location>
        <begin position="478"/>
        <end position="510"/>
    </location>
</feature>
<dbReference type="Pfam" id="PF13857">
    <property type="entry name" value="Ank_5"/>
    <property type="match status" value="1"/>
</dbReference>
<dbReference type="InterPro" id="IPR036770">
    <property type="entry name" value="Ankyrin_rpt-contain_sf"/>
</dbReference>
<evidence type="ECO:0000256" key="1">
    <source>
        <dbReference type="ARBA" id="ARBA00022737"/>
    </source>
</evidence>
<keyword evidence="1" id="KW-0677">Repeat</keyword>
<dbReference type="PANTHER" id="PTHR24198">
    <property type="entry name" value="ANKYRIN REPEAT AND PROTEIN KINASE DOMAIN-CONTAINING PROTEIN"/>
    <property type="match status" value="1"/>
</dbReference>
<evidence type="ECO:0000256" key="3">
    <source>
        <dbReference type="PROSITE-ProRule" id="PRU00023"/>
    </source>
</evidence>
<feature type="repeat" description="ANK" evidence="3">
    <location>
        <begin position="511"/>
        <end position="543"/>
    </location>
</feature>
<protein>
    <recommendedName>
        <fullName evidence="7">Orc1-like AAA ATPase domain-containing protein</fullName>
    </recommendedName>
</protein>
<dbReference type="PROSITE" id="PS50297">
    <property type="entry name" value="ANK_REP_REGION"/>
    <property type="match status" value="7"/>
</dbReference>
<proteinExistence type="predicted"/>
<dbReference type="SMART" id="SM00248">
    <property type="entry name" value="ANK"/>
    <property type="match status" value="15"/>
</dbReference>
<feature type="compositionally biased region" description="Low complexity" evidence="4">
    <location>
        <begin position="943"/>
        <end position="954"/>
    </location>
</feature>
<feature type="repeat" description="ANK" evidence="3">
    <location>
        <begin position="614"/>
        <end position="646"/>
    </location>
</feature>
<keyword evidence="2 3" id="KW-0040">ANK repeat</keyword>
<dbReference type="PROSITE" id="PS50088">
    <property type="entry name" value="ANK_REPEAT"/>
    <property type="match status" value="8"/>
</dbReference>
<dbReference type="Proteomes" id="UP001175271">
    <property type="component" value="Unassembled WGS sequence"/>
</dbReference>
<dbReference type="Gene3D" id="1.25.40.20">
    <property type="entry name" value="Ankyrin repeat-containing domain"/>
    <property type="match status" value="4"/>
</dbReference>
<dbReference type="SUPFAM" id="SSF48403">
    <property type="entry name" value="Ankyrin repeat"/>
    <property type="match status" value="2"/>
</dbReference>
<dbReference type="EMBL" id="JAUCMV010000002">
    <property type="protein sequence ID" value="KAK0415744.1"/>
    <property type="molecule type" value="Genomic_DNA"/>
</dbReference>
<feature type="repeat" description="ANK" evidence="3">
    <location>
        <begin position="813"/>
        <end position="845"/>
    </location>
</feature>
<feature type="region of interest" description="Disordered" evidence="4">
    <location>
        <begin position="943"/>
        <end position="967"/>
    </location>
</feature>
<gene>
    <name evidence="5" type="ORF">QR680_012096</name>
</gene>
<reference evidence="5" key="1">
    <citation type="submission" date="2023-06" db="EMBL/GenBank/DDBJ databases">
        <title>Genomic analysis of the entomopathogenic nematode Steinernema hermaphroditum.</title>
        <authorList>
            <person name="Schwarz E.M."/>
            <person name="Heppert J.K."/>
            <person name="Baniya A."/>
            <person name="Schwartz H.T."/>
            <person name="Tan C.-H."/>
            <person name="Antoshechkin I."/>
            <person name="Sternberg P.W."/>
            <person name="Goodrich-Blair H."/>
            <person name="Dillman A.R."/>
        </authorList>
    </citation>
    <scope>NUCLEOTIDE SEQUENCE</scope>
    <source>
        <strain evidence="5">PS9179</strain>
        <tissue evidence="5">Whole animal</tissue>
    </source>
</reference>
<keyword evidence="6" id="KW-1185">Reference proteome</keyword>
<evidence type="ECO:0000313" key="5">
    <source>
        <dbReference type="EMBL" id="KAK0415744.1"/>
    </source>
</evidence>
<dbReference type="AlphaFoldDB" id="A0AA39M061"/>
<evidence type="ECO:0000256" key="4">
    <source>
        <dbReference type="SAM" id="MobiDB-lite"/>
    </source>
</evidence>
<feature type="repeat" description="ANK" evidence="3">
    <location>
        <begin position="647"/>
        <end position="679"/>
    </location>
</feature>
<dbReference type="SUPFAM" id="SSF52540">
    <property type="entry name" value="P-loop containing nucleoside triphosphate hydrolases"/>
    <property type="match status" value="1"/>
</dbReference>
<evidence type="ECO:0000313" key="6">
    <source>
        <dbReference type="Proteomes" id="UP001175271"/>
    </source>
</evidence>
<evidence type="ECO:0008006" key="7">
    <source>
        <dbReference type="Google" id="ProtNLM"/>
    </source>
</evidence>
<organism evidence="5 6">
    <name type="scientific">Steinernema hermaphroditum</name>
    <dbReference type="NCBI Taxonomy" id="289476"/>
    <lineage>
        <taxon>Eukaryota</taxon>
        <taxon>Metazoa</taxon>
        <taxon>Ecdysozoa</taxon>
        <taxon>Nematoda</taxon>
        <taxon>Chromadorea</taxon>
        <taxon>Rhabditida</taxon>
        <taxon>Tylenchina</taxon>
        <taxon>Panagrolaimomorpha</taxon>
        <taxon>Strongyloidoidea</taxon>
        <taxon>Steinernematidae</taxon>
        <taxon>Steinernema</taxon>
    </lineage>
</organism>
<feature type="repeat" description="ANK" evidence="3">
    <location>
        <begin position="712"/>
        <end position="744"/>
    </location>
</feature>
<evidence type="ECO:0000256" key="2">
    <source>
        <dbReference type="ARBA" id="ARBA00023043"/>
    </source>
</evidence>
<dbReference type="PANTHER" id="PTHR24198:SF165">
    <property type="entry name" value="ANKYRIN REPEAT-CONTAINING PROTEIN-RELATED"/>
    <property type="match status" value="1"/>
</dbReference>
<dbReference type="InterPro" id="IPR002110">
    <property type="entry name" value="Ankyrin_rpt"/>
</dbReference>
<sequence>MPSAPLFLREESISRFRQSLHDGAGRSGTAPSPMAIVAPRGAGKTSFIRMIQNDPSVIAVHFCRSTDAYSTDRCIIIQSISKQLMQTFPNLVLPAISPLTLLLGGVQIIEDYIAVPLAYLPKPAKTMCVIIDDPSPKLLKLVQKLSEVLPSWLRVCIACRECPKGFEPFYLDNDQSELRKFAHSTLGKSPDVDKLVDSVNNSWFEVAVHSTLHRLKVLPSISLADPEPLVTVFTEMLPQRISVYLRLVATAKRPPTTNRLLDASQLALPNIKFEDINQEVCLLEEILQIDEIGWVLREELLELAEPLEEGHAVWADYCINRGGETAQEIALIAYHMAHSPVASFPDRVEILKLLGAEDIEFRCDIFDGPTTRLLTEAGARKVEVTPDFVYSCAVGDKPQVFESLSKQRPETLALGLIAAASRGHAEICSLILEMHPESAHFVDYYQWNALRSAACNNHLNILDMLVKYGINVDECGPGGRTALRAAAWSGHPVIVKRLLQEKADVNKCDTEGRSALMAAAFMDHADIVKMLIEFGGNTNLVDNSGATALHLSLSNSSKSAEHKSTILNLLKGGSDVNATDRHERNCLHLAAYHGEPTISAIIEESSNIDAQDSNGCTALMLAACQGQLEAVQMLVSHGSGIDAIDNDGRTALMHAAIHDHLPIVDLLLSLGADEAHKDNNGAVALHYACAHPNINLCRALCTSSTLNAMDRYGNRPLMIAVQHNHIEIVNELLDYGAPADAKSLDGDSPLRIASFAGNIDMIRLVASYPGVDLDDVDLDGNPLLHTLLSNGSDLSVAACLLDLGACTSATDSHGRNAAHVVASLNDVSAAELLLRKGANFDWKDSGGRTPLMSAVWAGNVKIVHWMCKTVPISLDEVDCEGATALNIACNLGNRDIVALLLRYGADPTIHDLLGRCAVDIAMLAGHDNILHLLKNPTGSADSSGFGSLPSSHSGTPPLTHARRSGVMTNPRFSVKKMNA</sequence>
<accession>A0AA39M061</accession>
<dbReference type="InterPro" id="IPR027417">
    <property type="entry name" value="P-loop_NTPase"/>
</dbReference>
<comment type="caution">
    <text evidence="5">The sequence shown here is derived from an EMBL/GenBank/DDBJ whole genome shotgun (WGS) entry which is preliminary data.</text>
</comment>
<feature type="repeat" description="ANK" evidence="3">
    <location>
        <begin position="880"/>
        <end position="912"/>
    </location>
</feature>
<feature type="repeat" description="ANK" evidence="3">
    <location>
        <begin position="544"/>
        <end position="581"/>
    </location>
</feature>
<name>A0AA39M061_9BILA</name>
<dbReference type="Pfam" id="PF12796">
    <property type="entry name" value="Ank_2"/>
    <property type="match status" value="5"/>
</dbReference>